<evidence type="ECO:0000313" key="1">
    <source>
        <dbReference type="EMBL" id="JAD47984.1"/>
    </source>
</evidence>
<reference evidence="1" key="1">
    <citation type="submission" date="2014-09" db="EMBL/GenBank/DDBJ databases">
        <authorList>
            <person name="Magalhaes I.L.F."/>
            <person name="Oliveira U."/>
            <person name="Santos F.R."/>
            <person name="Vidigal T.H.D.A."/>
            <person name="Brescovit A.D."/>
            <person name="Santos A.J."/>
        </authorList>
    </citation>
    <scope>NUCLEOTIDE SEQUENCE</scope>
    <source>
        <tissue evidence="1">Shoot tissue taken approximately 20 cm above the soil surface</tissue>
    </source>
</reference>
<proteinExistence type="predicted"/>
<dbReference type="EMBL" id="GBRH01249911">
    <property type="protein sequence ID" value="JAD47984.1"/>
    <property type="molecule type" value="Transcribed_RNA"/>
</dbReference>
<reference evidence="1" key="2">
    <citation type="journal article" date="2015" name="Data Brief">
        <title>Shoot transcriptome of the giant reed, Arundo donax.</title>
        <authorList>
            <person name="Barrero R.A."/>
            <person name="Guerrero F.D."/>
            <person name="Moolhuijzen P."/>
            <person name="Goolsby J.A."/>
            <person name="Tidwell J."/>
            <person name="Bellgard S.E."/>
            <person name="Bellgard M.I."/>
        </authorList>
    </citation>
    <scope>NUCLEOTIDE SEQUENCE</scope>
    <source>
        <tissue evidence="1">Shoot tissue taken approximately 20 cm above the soil surface</tissue>
    </source>
</reference>
<organism evidence="1">
    <name type="scientific">Arundo donax</name>
    <name type="common">Giant reed</name>
    <name type="synonym">Donax arundinaceus</name>
    <dbReference type="NCBI Taxonomy" id="35708"/>
    <lineage>
        <taxon>Eukaryota</taxon>
        <taxon>Viridiplantae</taxon>
        <taxon>Streptophyta</taxon>
        <taxon>Embryophyta</taxon>
        <taxon>Tracheophyta</taxon>
        <taxon>Spermatophyta</taxon>
        <taxon>Magnoliopsida</taxon>
        <taxon>Liliopsida</taxon>
        <taxon>Poales</taxon>
        <taxon>Poaceae</taxon>
        <taxon>PACMAD clade</taxon>
        <taxon>Arundinoideae</taxon>
        <taxon>Arundineae</taxon>
        <taxon>Arundo</taxon>
    </lineage>
</organism>
<accession>A0A0A9A8J1</accession>
<dbReference type="AlphaFoldDB" id="A0A0A9A8J1"/>
<name>A0A0A9A8J1_ARUDO</name>
<protein>
    <submittedName>
        <fullName evidence="1">Uncharacterized protein</fullName>
    </submittedName>
</protein>
<sequence>MAAVSVEWGRKRKIEGGALDRGG</sequence>